<dbReference type="InterPro" id="IPR011096">
    <property type="entry name" value="FTP_domain"/>
</dbReference>
<keyword evidence="10" id="KW-0964">Secreted</keyword>
<dbReference type="SUPFAM" id="SSF55486">
    <property type="entry name" value="Metalloproteases ('zincins'), catalytic domain"/>
    <property type="match status" value="1"/>
</dbReference>
<keyword evidence="5 10" id="KW-0732">Signal</keyword>
<dbReference type="EC" id="3.4.24.-" evidence="10"/>
<feature type="chain" id="PRO_5023159399" description="Neutral metalloproteinase" evidence="10">
    <location>
        <begin position="23"/>
        <end position="544"/>
    </location>
</feature>
<evidence type="ECO:0000256" key="10">
    <source>
        <dbReference type="RuleBase" id="RU366073"/>
    </source>
</evidence>
<evidence type="ECO:0000256" key="9">
    <source>
        <dbReference type="PIRSR" id="PIRSR623612-1"/>
    </source>
</evidence>
<sequence>MKRIFVSLLAMTLVFSTSAVFAADMGVAYIKYNEATDTPILKGKKLLNWKAGKDTPSFIYGDLSTKTYSDVFSVKEFIKENTKTFKLNPAKDLTLMETTTDEVGMTHYRFIQSVKGVPIEGAEFFVHTDKDGYVKAVNGNLVTSAKQFKMPKQKVSEAKAIQNAWSHINLSKEDTIVESHGPSVHGNHVENTAEKSKLVVYEHEGKFYLTHKVQLQFIEPYGANWQVFVDATNGEIVDSFNAVTHGATSGYGYGVLGDYKTLNTYYYNGWYYLYDVTKPMNGVIETRDANNGTTQGGYSVDSNNAFTSSGQAADVDAHKYAGIVYDYYYNTHNRNSFDNAGSTIISTVHYSTNYNNAFWNGNQMVYGDGDGTTFIALSGALDVVAHELTHAVTERTAGLIYQDQSGALNESMSDVFGYFVEPNDYLMGEDVYTPGISGDALRSISDPTAYGQPDHMNDYYYTSSDNGGVHTNSGIPNKAAYNTIVSIGKTKAEKIYYRALTVYLTSSSDFSDARAALLSSTADLYGYGTEYTAVENAWDAVGVY</sequence>
<keyword evidence="4" id="KW-0479">Metal-binding</keyword>
<protein>
    <recommendedName>
        <fullName evidence="10">Neutral metalloproteinase</fullName>
        <ecNumber evidence="10">3.4.24.-</ecNumber>
    </recommendedName>
</protein>
<dbReference type="Pfam" id="PF01447">
    <property type="entry name" value="Peptidase_M4"/>
    <property type="match status" value="1"/>
</dbReference>
<evidence type="ECO:0000313" key="14">
    <source>
        <dbReference type="EMBL" id="OZM56217.1"/>
    </source>
</evidence>
<dbReference type="InterPro" id="IPR023612">
    <property type="entry name" value="Peptidase_M4"/>
</dbReference>
<organism evidence="14 15">
    <name type="scientific">Lottiidibacillus patelloidae</name>
    <dbReference type="NCBI Taxonomy" id="2670334"/>
    <lineage>
        <taxon>Bacteria</taxon>
        <taxon>Bacillati</taxon>
        <taxon>Bacillota</taxon>
        <taxon>Bacilli</taxon>
        <taxon>Bacillales</taxon>
        <taxon>Bacillaceae</taxon>
        <taxon>Lottiidibacillus</taxon>
    </lineage>
</organism>
<evidence type="ECO:0000259" key="11">
    <source>
        <dbReference type="Pfam" id="PF01447"/>
    </source>
</evidence>
<dbReference type="InterPro" id="IPR027268">
    <property type="entry name" value="Peptidase_M4/M1_CTD_sf"/>
</dbReference>
<evidence type="ECO:0000256" key="7">
    <source>
        <dbReference type="ARBA" id="ARBA00022833"/>
    </source>
</evidence>
<evidence type="ECO:0000256" key="2">
    <source>
        <dbReference type="ARBA" id="ARBA00009388"/>
    </source>
</evidence>
<dbReference type="GO" id="GO:0006508">
    <property type="term" value="P:proteolysis"/>
    <property type="evidence" value="ECO:0007669"/>
    <property type="project" value="UniProtKB-KW"/>
</dbReference>
<feature type="active site" evidence="9">
    <location>
        <position position="387"/>
    </location>
</feature>
<dbReference type="Gene3D" id="3.10.170.10">
    <property type="match status" value="1"/>
</dbReference>
<dbReference type="InterPro" id="IPR050728">
    <property type="entry name" value="Zinc_Metalloprotease_M4"/>
</dbReference>
<evidence type="ECO:0000256" key="5">
    <source>
        <dbReference type="ARBA" id="ARBA00022729"/>
    </source>
</evidence>
<evidence type="ECO:0000256" key="1">
    <source>
        <dbReference type="ARBA" id="ARBA00001947"/>
    </source>
</evidence>
<dbReference type="PANTHER" id="PTHR33794">
    <property type="entry name" value="BACILLOLYSIN"/>
    <property type="match status" value="1"/>
</dbReference>
<dbReference type="EMBL" id="NPIA01000007">
    <property type="protein sequence ID" value="OZM56217.1"/>
    <property type="molecule type" value="Genomic_DNA"/>
</dbReference>
<feature type="signal peptide" evidence="10">
    <location>
        <begin position="1"/>
        <end position="22"/>
    </location>
</feature>
<dbReference type="AlphaFoldDB" id="A0A263BS72"/>
<dbReference type="PANTHER" id="PTHR33794:SF1">
    <property type="entry name" value="BACILLOLYSIN"/>
    <property type="match status" value="1"/>
</dbReference>
<gene>
    <name evidence="14" type="ORF">CIB95_12380</name>
</gene>
<evidence type="ECO:0000313" key="15">
    <source>
        <dbReference type="Proteomes" id="UP000217083"/>
    </source>
</evidence>
<name>A0A263BS72_9BACI</name>
<dbReference type="GO" id="GO:0004222">
    <property type="term" value="F:metalloendopeptidase activity"/>
    <property type="evidence" value="ECO:0007669"/>
    <property type="project" value="UniProtKB-UniRule"/>
</dbReference>
<comment type="subcellular location">
    <subcellularLocation>
        <location evidence="10">Secreted</location>
    </subcellularLocation>
</comment>
<feature type="domain" description="Peptidase M4 C-terminal" evidence="12">
    <location>
        <begin position="397"/>
        <end position="543"/>
    </location>
</feature>
<keyword evidence="15" id="KW-1185">Reference proteome</keyword>
<accession>A0A263BS72</accession>
<reference evidence="15" key="1">
    <citation type="submission" date="2017-08" db="EMBL/GenBank/DDBJ databases">
        <authorList>
            <person name="Huang Z."/>
        </authorList>
    </citation>
    <scope>NUCLEOTIDE SEQUENCE [LARGE SCALE GENOMIC DNA]</scope>
    <source>
        <strain evidence="15">SA5d-4</strain>
    </source>
</reference>
<dbReference type="CDD" id="cd09597">
    <property type="entry name" value="M4_TLP"/>
    <property type="match status" value="1"/>
</dbReference>
<keyword evidence="7 10" id="KW-0862">Zinc</keyword>
<comment type="similarity">
    <text evidence="2 10">Belongs to the peptidase M4 family.</text>
</comment>
<comment type="function">
    <text evidence="10">Extracellular zinc metalloprotease.</text>
</comment>
<dbReference type="Proteomes" id="UP000217083">
    <property type="component" value="Unassembled WGS sequence"/>
</dbReference>
<keyword evidence="3 10" id="KW-0645">Protease</keyword>
<dbReference type="Gene3D" id="1.10.390.10">
    <property type="entry name" value="Neutral Protease Domain 2"/>
    <property type="match status" value="1"/>
</dbReference>
<dbReference type="GO" id="GO:0005576">
    <property type="term" value="C:extracellular region"/>
    <property type="evidence" value="ECO:0007669"/>
    <property type="project" value="UniProtKB-SubCell"/>
</dbReference>
<evidence type="ECO:0000259" key="12">
    <source>
        <dbReference type="Pfam" id="PF02868"/>
    </source>
</evidence>
<dbReference type="PRINTS" id="PR00730">
    <property type="entry name" value="THERMOLYSIN"/>
</dbReference>
<dbReference type="Pfam" id="PF02868">
    <property type="entry name" value="Peptidase_M4_C"/>
    <property type="match status" value="1"/>
</dbReference>
<comment type="cofactor">
    <cofactor evidence="1 10">
        <name>Zn(2+)</name>
        <dbReference type="ChEBI" id="CHEBI:29105"/>
    </cofactor>
</comment>
<feature type="domain" description="FTP" evidence="13">
    <location>
        <begin position="92"/>
        <end position="141"/>
    </location>
</feature>
<dbReference type="InterPro" id="IPR001570">
    <property type="entry name" value="Peptidase_M4_C_domain"/>
</dbReference>
<proteinExistence type="inferred from homology"/>
<feature type="active site" description="Proton donor" evidence="9">
    <location>
        <position position="470"/>
    </location>
</feature>
<evidence type="ECO:0000259" key="13">
    <source>
        <dbReference type="Pfam" id="PF07504"/>
    </source>
</evidence>
<dbReference type="InterPro" id="IPR013856">
    <property type="entry name" value="Peptidase_M4_domain"/>
</dbReference>
<feature type="domain" description="Peptidase M4" evidence="11">
    <location>
        <begin position="250"/>
        <end position="394"/>
    </location>
</feature>
<evidence type="ECO:0000256" key="6">
    <source>
        <dbReference type="ARBA" id="ARBA00022801"/>
    </source>
</evidence>
<comment type="caution">
    <text evidence="14">The sequence shown here is derived from an EMBL/GenBank/DDBJ whole genome shotgun (WGS) entry which is preliminary data.</text>
</comment>
<dbReference type="RefSeq" id="WP_094925640.1">
    <property type="nucleotide sequence ID" value="NZ_NPIA01000007.1"/>
</dbReference>
<dbReference type="GO" id="GO:0046872">
    <property type="term" value="F:metal ion binding"/>
    <property type="evidence" value="ECO:0007669"/>
    <property type="project" value="UniProtKB-UniRule"/>
</dbReference>
<dbReference type="Gene3D" id="3.10.450.490">
    <property type="match status" value="1"/>
</dbReference>
<evidence type="ECO:0000256" key="8">
    <source>
        <dbReference type="ARBA" id="ARBA00023049"/>
    </source>
</evidence>
<dbReference type="Pfam" id="PF07504">
    <property type="entry name" value="FTP"/>
    <property type="match status" value="1"/>
</dbReference>
<keyword evidence="8 10" id="KW-0482">Metalloprotease</keyword>
<evidence type="ECO:0000256" key="4">
    <source>
        <dbReference type="ARBA" id="ARBA00022723"/>
    </source>
</evidence>
<evidence type="ECO:0000256" key="3">
    <source>
        <dbReference type="ARBA" id="ARBA00022670"/>
    </source>
</evidence>
<keyword evidence="6 10" id="KW-0378">Hydrolase</keyword>
<reference evidence="14 15" key="2">
    <citation type="submission" date="2017-09" db="EMBL/GenBank/DDBJ databases">
        <title>Bacillus patelloidae sp. nov., isolated from the intestinal tract of a marine limpet.</title>
        <authorList>
            <person name="Liu R."/>
            <person name="Dong C."/>
            <person name="Shao Z."/>
        </authorList>
    </citation>
    <scope>NUCLEOTIDE SEQUENCE [LARGE SCALE GENOMIC DNA]</scope>
    <source>
        <strain evidence="14 15">SA5d-4</strain>
    </source>
</reference>